<feature type="domain" description="CFEM" evidence="10">
    <location>
        <begin position="18"/>
        <end position="64"/>
    </location>
</feature>
<evidence type="ECO:0000256" key="5">
    <source>
        <dbReference type="ARBA" id="ARBA00022622"/>
    </source>
</evidence>
<sequence>MKFSILLPLAAVLSFAAAQSIPDCLGNCVESSTVCNSGDVNCYCTNGSFQQGVRDCLNNNGCGDELQVYEDVDLADGLGRWNQSGESDLRVVLIGRMCIEEGWGSKGNHDINDVTDN</sequence>
<keyword evidence="5" id="KW-0472">Membrane</keyword>
<dbReference type="Pfam" id="PF05730">
    <property type="entry name" value="CFEM"/>
    <property type="match status" value="1"/>
</dbReference>
<dbReference type="GO" id="GO:0098552">
    <property type="term" value="C:side of membrane"/>
    <property type="evidence" value="ECO:0007669"/>
    <property type="project" value="UniProtKB-KW"/>
</dbReference>
<dbReference type="HOGENOM" id="CLU_2084353_0_0_1"/>
<evidence type="ECO:0000256" key="9">
    <source>
        <dbReference type="SAM" id="SignalP"/>
    </source>
</evidence>
<reference evidence="11 12" key="1">
    <citation type="journal article" date="2011" name="Genome Res.">
        <title>Comparative genomics of citric-acid-producing Aspergillus niger ATCC 1015 versus enzyme-producing CBS 513.88.</title>
        <authorList>
            <person name="Andersen M.R."/>
            <person name="Salazar M.P."/>
            <person name="Schaap P.J."/>
            <person name="van de Vondervoort P.J."/>
            <person name="Culley D."/>
            <person name="Thykaer J."/>
            <person name="Frisvad J.C."/>
            <person name="Nielsen K.F."/>
            <person name="Albang R."/>
            <person name="Albermann K."/>
            <person name="Berka R.M."/>
            <person name="Braus G.H."/>
            <person name="Braus-Stromeyer S.A."/>
            <person name="Corrochano L.M."/>
            <person name="Dai Z."/>
            <person name="van Dijck P.W."/>
            <person name="Hofmann G."/>
            <person name="Lasure L.L."/>
            <person name="Magnuson J.K."/>
            <person name="Menke H."/>
            <person name="Meijer M."/>
            <person name="Meijer S.L."/>
            <person name="Nielsen J.B."/>
            <person name="Nielsen M.L."/>
            <person name="van Ooyen A.J."/>
            <person name="Pel H.J."/>
            <person name="Poulsen L."/>
            <person name="Samson R.A."/>
            <person name="Stam H."/>
            <person name="Tsang A."/>
            <person name="van den Brink J.M."/>
            <person name="Atkins A."/>
            <person name="Aerts A."/>
            <person name="Shapiro H."/>
            <person name="Pangilinan J."/>
            <person name="Salamov A."/>
            <person name="Lou Y."/>
            <person name="Lindquist E."/>
            <person name="Lucas S."/>
            <person name="Grimwood J."/>
            <person name="Grigoriev I.V."/>
            <person name="Kubicek C.P."/>
            <person name="Martinez D."/>
            <person name="van Peij N.N."/>
            <person name="Roubos J.A."/>
            <person name="Nielsen J."/>
            <person name="Baker S.E."/>
        </authorList>
    </citation>
    <scope>NUCLEOTIDE SEQUENCE [LARGE SCALE GENOMIC DNA]</scope>
    <source>
        <strain evidence="12">ATCC 1015 / CBS 113.46 / FGSC A1144 / LSHB Ac4 / NCTC 3858a / NRRL 328 / USDA 3528.7</strain>
    </source>
</reference>
<evidence type="ECO:0000313" key="11">
    <source>
        <dbReference type="EMBL" id="EHA18059.1"/>
    </source>
</evidence>
<dbReference type="InterPro" id="IPR008427">
    <property type="entry name" value="Extracellular_membr_CFEM_dom"/>
</dbReference>
<keyword evidence="6 9" id="KW-0732">Signal</keyword>
<evidence type="ECO:0000259" key="10">
    <source>
        <dbReference type="Pfam" id="PF05730"/>
    </source>
</evidence>
<keyword evidence="5" id="KW-0336">GPI-anchor</keyword>
<dbReference type="EMBL" id="ACJE01000021">
    <property type="protein sequence ID" value="EHA18059.1"/>
    <property type="molecule type" value="Genomic_DNA"/>
</dbReference>
<dbReference type="OrthoDB" id="4505683at2759"/>
<evidence type="ECO:0000256" key="8">
    <source>
        <dbReference type="ARBA" id="ARBA00023288"/>
    </source>
</evidence>
<dbReference type="GO" id="GO:0005576">
    <property type="term" value="C:extracellular region"/>
    <property type="evidence" value="ECO:0007669"/>
    <property type="project" value="UniProtKB-SubCell"/>
</dbReference>
<proteinExistence type="inferred from homology"/>
<keyword evidence="7" id="KW-1015">Disulfide bond</keyword>
<keyword evidence="8" id="KW-0449">Lipoprotein</keyword>
<dbReference type="VEuPathDB" id="FungiDB:ASPNIDRAFT2_38338"/>
<evidence type="ECO:0000256" key="3">
    <source>
        <dbReference type="ARBA" id="ARBA00010031"/>
    </source>
</evidence>
<comment type="subcellular location">
    <subcellularLocation>
        <location evidence="1">Membrane</location>
        <topology evidence="1">Lipid-anchor</topology>
        <topology evidence="1">GPI-anchor</topology>
    </subcellularLocation>
    <subcellularLocation>
        <location evidence="2">Secreted</location>
    </subcellularLocation>
</comment>
<comment type="similarity">
    <text evidence="3">Belongs to the RBT5 family.</text>
</comment>
<dbReference type="Proteomes" id="UP000009038">
    <property type="component" value="Unassembled WGS sequence"/>
</dbReference>
<keyword evidence="4" id="KW-0964">Secreted</keyword>
<evidence type="ECO:0000256" key="6">
    <source>
        <dbReference type="ARBA" id="ARBA00022729"/>
    </source>
</evidence>
<feature type="signal peptide" evidence="9">
    <location>
        <begin position="1"/>
        <end position="18"/>
    </location>
</feature>
<dbReference type="AlphaFoldDB" id="G3YH62"/>
<protein>
    <recommendedName>
        <fullName evidence="10">CFEM domain-containing protein</fullName>
    </recommendedName>
</protein>
<name>G3YH62_ASPNA</name>
<evidence type="ECO:0000256" key="1">
    <source>
        <dbReference type="ARBA" id="ARBA00004589"/>
    </source>
</evidence>
<accession>G3YH62</accession>
<gene>
    <name evidence="11" type="ORF">ASPNIDRAFT_38338</name>
</gene>
<comment type="caution">
    <text evidence="11">The sequence shown here is derived from an EMBL/GenBank/DDBJ whole genome shotgun (WGS) entry which is preliminary data.</text>
</comment>
<organism evidence="11 12">
    <name type="scientific">Aspergillus niger (strain ATCC 1015 / CBS 113.46 / FGSC A1144 / LSHB Ac4 / NCTC 3858a / NRRL 328 / USDA 3528.7)</name>
    <dbReference type="NCBI Taxonomy" id="380704"/>
    <lineage>
        <taxon>Eukaryota</taxon>
        <taxon>Fungi</taxon>
        <taxon>Dikarya</taxon>
        <taxon>Ascomycota</taxon>
        <taxon>Pezizomycotina</taxon>
        <taxon>Eurotiomycetes</taxon>
        <taxon>Eurotiomycetidae</taxon>
        <taxon>Eurotiales</taxon>
        <taxon>Aspergillaceae</taxon>
        <taxon>Aspergillus</taxon>
        <taxon>Aspergillus subgen. Circumdati</taxon>
    </lineage>
</organism>
<evidence type="ECO:0000256" key="7">
    <source>
        <dbReference type="ARBA" id="ARBA00023157"/>
    </source>
</evidence>
<keyword evidence="5" id="KW-0325">Glycoprotein</keyword>
<evidence type="ECO:0000256" key="2">
    <source>
        <dbReference type="ARBA" id="ARBA00004613"/>
    </source>
</evidence>
<evidence type="ECO:0000256" key="4">
    <source>
        <dbReference type="ARBA" id="ARBA00022525"/>
    </source>
</evidence>
<feature type="chain" id="PRO_5003460608" description="CFEM domain-containing protein" evidence="9">
    <location>
        <begin position="19"/>
        <end position="117"/>
    </location>
</feature>
<evidence type="ECO:0000313" key="12">
    <source>
        <dbReference type="Proteomes" id="UP000009038"/>
    </source>
</evidence>